<keyword evidence="1" id="KW-1133">Transmembrane helix</keyword>
<keyword evidence="1" id="KW-0472">Membrane</keyword>
<feature type="transmembrane region" description="Helical" evidence="1">
    <location>
        <begin position="73"/>
        <end position="92"/>
    </location>
</feature>
<protein>
    <recommendedName>
        <fullName evidence="4">Integral membrane protein</fullName>
    </recommendedName>
</protein>
<gene>
    <name evidence="2" type="ORF">HNR02_006284</name>
</gene>
<keyword evidence="3" id="KW-1185">Reference proteome</keyword>
<evidence type="ECO:0008006" key="4">
    <source>
        <dbReference type="Google" id="ProtNLM"/>
    </source>
</evidence>
<accession>A0A853BCJ1</accession>
<name>A0A853BCJ1_9PSEU</name>
<feature type="transmembrane region" description="Helical" evidence="1">
    <location>
        <begin position="12"/>
        <end position="37"/>
    </location>
</feature>
<dbReference type="EMBL" id="JACCFK010000002">
    <property type="protein sequence ID" value="NYI92909.1"/>
    <property type="molecule type" value="Genomic_DNA"/>
</dbReference>
<proteinExistence type="predicted"/>
<organism evidence="2 3">
    <name type="scientific">Amycolatopsis endophytica</name>
    <dbReference type="NCBI Taxonomy" id="860233"/>
    <lineage>
        <taxon>Bacteria</taxon>
        <taxon>Bacillati</taxon>
        <taxon>Actinomycetota</taxon>
        <taxon>Actinomycetes</taxon>
        <taxon>Pseudonocardiales</taxon>
        <taxon>Pseudonocardiaceae</taxon>
        <taxon>Amycolatopsis</taxon>
    </lineage>
</organism>
<evidence type="ECO:0000313" key="3">
    <source>
        <dbReference type="Proteomes" id="UP000549616"/>
    </source>
</evidence>
<keyword evidence="1" id="KW-0812">Transmembrane</keyword>
<feature type="transmembrane region" description="Helical" evidence="1">
    <location>
        <begin position="43"/>
        <end position="61"/>
    </location>
</feature>
<evidence type="ECO:0000256" key="1">
    <source>
        <dbReference type="SAM" id="Phobius"/>
    </source>
</evidence>
<dbReference type="AlphaFoldDB" id="A0A853BCJ1"/>
<dbReference type="RefSeq" id="WP_179777176.1">
    <property type="nucleotide sequence ID" value="NZ_JACCFK010000002.1"/>
</dbReference>
<comment type="caution">
    <text evidence="2">The sequence shown here is derived from an EMBL/GenBank/DDBJ whole genome shotgun (WGS) entry which is preliminary data.</text>
</comment>
<feature type="transmembrane region" description="Helical" evidence="1">
    <location>
        <begin position="98"/>
        <end position="119"/>
    </location>
</feature>
<dbReference type="Proteomes" id="UP000549616">
    <property type="component" value="Unassembled WGS sequence"/>
</dbReference>
<sequence>MTTVPASLHHARLLVGGYLALSAATLAAVVAMSAGHVEVPDAVWVRTVIVVVTGALMFSFATRTLRGSRKAYVRWRVASAVMVVAIAVIVAIPGAFPVWLRAEQAACGLLLIAVVALISSRAARKAFPRD</sequence>
<evidence type="ECO:0000313" key="2">
    <source>
        <dbReference type="EMBL" id="NYI92909.1"/>
    </source>
</evidence>
<reference evidence="2 3" key="1">
    <citation type="submission" date="2020-07" db="EMBL/GenBank/DDBJ databases">
        <title>Sequencing the genomes of 1000 actinobacteria strains.</title>
        <authorList>
            <person name="Klenk H.-P."/>
        </authorList>
    </citation>
    <scope>NUCLEOTIDE SEQUENCE [LARGE SCALE GENOMIC DNA]</scope>
    <source>
        <strain evidence="2 3">DSM 104006</strain>
    </source>
</reference>